<evidence type="ECO:0000313" key="3">
    <source>
        <dbReference type="Proteomes" id="UP000662185"/>
    </source>
</evidence>
<dbReference type="Gene3D" id="2.60.120.650">
    <property type="entry name" value="Cupin"/>
    <property type="match status" value="1"/>
</dbReference>
<feature type="domain" description="JmjC" evidence="1">
    <location>
        <begin position="40"/>
        <end position="215"/>
    </location>
</feature>
<dbReference type="AlphaFoldDB" id="A0A926WL24"/>
<dbReference type="PANTHER" id="PTHR12461:SF105">
    <property type="entry name" value="HYPOXIA-INDUCIBLE FACTOR 1-ALPHA INHIBITOR"/>
    <property type="match status" value="1"/>
</dbReference>
<comment type="caution">
    <text evidence="2">The sequence shown here is derived from an EMBL/GenBank/DDBJ whole genome shotgun (WGS) entry which is preliminary data.</text>
</comment>
<keyword evidence="3" id="KW-1185">Reference proteome</keyword>
<dbReference type="SUPFAM" id="SSF51197">
    <property type="entry name" value="Clavaminate synthase-like"/>
    <property type="match status" value="1"/>
</dbReference>
<protein>
    <submittedName>
        <fullName evidence="2">Cupin-like domain-containing protein</fullName>
    </submittedName>
</protein>
<reference evidence="3" key="1">
    <citation type="journal article" date="2020" name="ISME J.">
        <title>Comparative genomics reveals insights into cyanobacterial evolution and habitat adaptation.</title>
        <authorList>
            <person name="Chen M.Y."/>
            <person name="Teng W.K."/>
            <person name="Zhao L."/>
            <person name="Hu C.X."/>
            <person name="Zhou Y.K."/>
            <person name="Han B.P."/>
            <person name="Song L.R."/>
            <person name="Shu W.S."/>
        </authorList>
    </citation>
    <scope>NUCLEOTIDE SEQUENCE [LARGE SCALE GENOMIC DNA]</scope>
    <source>
        <strain evidence="3">FACHB-251</strain>
    </source>
</reference>
<dbReference type="Proteomes" id="UP000662185">
    <property type="component" value="Unassembled WGS sequence"/>
</dbReference>
<gene>
    <name evidence="2" type="ORF">H6G06_17115</name>
</gene>
<dbReference type="PROSITE" id="PS51184">
    <property type="entry name" value="JMJC"/>
    <property type="match status" value="1"/>
</dbReference>
<evidence type="ECO:0000313" key="2">
    <source>
        <dbReference type="EMBL" id="MBD2295153.1"/>
    </source>
</evidence>
<dbReference type="EMBL" id="JACJQU010000010">
    <property type="protein sequence ID" value="MBD2295153.1"/>
    <property type="molecule type" value="Genomic_DNA"/>
</dbReference>
<dbReference type="RefSeq" id="WP_190562248.1">
    <property type="nucleotide sequence ID" value="NZ_JACJQU010000010.1"/>
</dbReference>
<name>A0A926WL24_9NOST</name>
<sequence length="292" mass="34705">MKLEINRINANQLSYEDFVHQYLKPEQPLVITYSDIQKLKQLTPFYIRSRFEKETHRNIGWFDSELSPVIEDKFIFTPDIVQKTLARSDISLRPKPVRVWLQLGGHKTFQHYDGNSIHGFNLQILGKKHWVITSPNTPLPTVPFSFLGLVKRDFKVTPDNYDFYSFTTQPGDLLFLPRYWFHEVHCLSQTNININWVWTPSYPDISSKIGKREAELLKIRTILPILNYVSRGKYNDYGGAGKKIIKRYIRDISLFECLFRLMEEFYRIPHMLWLIQDIWHGVREFSEGNFRK</sequence>
<organism evidence="2 3">
    <name type="scientific">Anabaena sphaerica FACHB-251</name>
    <dbReference type="NCBI Taxonomy" id="2692883"/>
    <lineage>
        <taxon>Bacteria</taxon>
        <taxon>Bacillati</taxon>
        <taxon>Cyanobacteriota</taxon>
        <taxon>Cyanophyceae</taxon>
        <taxon>Nostocales</taxon>
        <taxon>Nostocaceae</taxon>
        <taxon>Anabaena</taxon>
    </lineage>
</organism>
<proteinExistence type="predicted"/>
<dbReference type="InterPro" id="IPR003347">
    <property type="entry name" value="JmjC_dom"/>
</dbReference>
<evidence type="ECO:0000259" key="1">
    <source>
        <dbReference type="PROSITE" id="PS51184"/>
    </source>
</evidence>
<dbReference type="Pfam" id="PF13621">
    <property type="entry name" value="Cupin_8"/>
    <property type="match status" value="1"/>
</dbReference>
<dbReference type="InterPro" id="IPR041667">
    <property type="entry name" value="Cupin_8"/>
</dbReference>
<accession>A0A926WL24</accession>
<dbReference type="PANTHER" id="PTHR12461">
    <property type="entry name" value="HYPOXIA-INDUCIBLE FACTOR 1 ALPHA INHIBITOR-RELATED"/>
    <property type="match status" value="1"/>
</dbReference>